<organism evidence="4 5">
    <name type="scientific">Senna tora</name>
    <dbReference type="NCBI Taxonomy" id="362788"/>
    <lineage>
        <taxon>Eukaryota</taxon>
        <taxon>Viridiplantae</taxon>
        <taxon>Streptophyta</taxon>
        <taxon>Embryophyta</taxon>
        <taxon>Tracheophyta</taxon>
        <taxon>Spermatophyta</taxon>
        <taxon>Magnoliopsida</taxon>
        <taxon>eudicotyledons</taxon>
        <taxon>Gunneridae</taxon>
        <taxon>Pentapetalae</taxon>
        <taxon>rosids</taxon>
        <taxon>fabids</taxon>
        <taxon>Fabales</taxon>
        <taxon>Fabaceae</taxon>
        <taxon>Caesalpinioideae</taxon>
        <taxon>Cassia clade</taxon>
        <taxon>Senna</taxon>
    </lineage>
</organism>
<dbReference type="Pfam" id="PF03372">
    <property type="entry name" value="Exo_endo_phos"/>
    <property type="match status" value="1"/>
</dbReference>
<evidence type="ECO:0000313" key="4">
    <source>
        <dbReference type="EMBL" id="KAF7830685.1"/>
    </source>
</evidence>
<reference evidence="4" key="1">
    <citation type="submission" date="2020-09" db="EMBL/GenBank/DDBJ databases">
        <title>Genome-Enabled Discovery of Anthraquinone Biosynthesis in Senna tora.</title>
        <authorList>
            <person name="Kang S.-H."/>
            <person name="Pandey R.P."/>
            <person name="Lee C.-M."/>
            <person name="Sim J.-S."/>
            <person name="Jeong J.-T."/>
            <person name="Choi B.-S."/>
            <person name="Jung M."/>
            <person name="Ginzburg D."/>
            <person name="Zhao K."/>
            <person name="Won S.Y."/>
            <person name="Oh T.-J."/>
            <person name="Yu Y."/>
            <person name="Kim N.-H."/>
            <person name="Lee O.R."/>
            <person name="Lee T.-H."/>
            <person name="Bashyal P."/>
            <person name="Kim T.-S."/>
            <person name="Lee W.-H."/>
            <person name="Kawkins C."/>
            <person name="Kim C.-K."/>
            <person name="Kim J.S."/>
            <person name="Ahn B.O."/>
            <person name="Rhee S.Y."/>
            <person name="Sohng J.K."/>
        </authorList>
    </citation>
    <scope>NUCLEOTIDE SEQUENCE</scope>
    <source>
        <tissue evidence="4">Leaf</tissue>
    </source>
</reference>
<feature type="domain" description="Reverse transcriptase zinc-binding" evidence="3">
    <location>
        <begin position="484"/>
        <end position="570"/>
    </location>
</feature>
<evidence type="ECO:0000259" key="1">
    <source>
        <dbReference type="Pfam" id="PF03372"/>
    </source>
</evidence>
<dbReference type="InterPro" id="IPR002156">
    <property type="entry name" value="RNaseH_domain"/>
</dbReference>
<dbReference type="InterPro" id="IPR036397">
    <property type="entry name" value="RNaseH_sf"/>
</dbReference>
<dbReference type="Pfam" id="PF13456">
    <property type="entry name" value="RVT_3"/>
    <property type="match status" value="1"/>
</dbReference>
<proteinExistence type="predicted"/>
<dbReference type="CDD" id="cd06222">
    <property type="entry name" value="RNase_H_like"/>
    <property type="match status" value="1"/>
</dbReference>
<feature type="domain" description="RNase H type-1" evidence="2">
    <location>
        <begin position="682"/>
        <end position="803"/>
    </location>
</feature>
<comment type="caution">
    <text evidence="4">The sequence shown here is derived from an EMBL/GenBank/DDBJ whole genome shotgun (WGS) entry which is preliminary data.</text>
</comment>
<dbReference type="Proteomes" id="UP000634136">
    <property type="component" value="Unassembled WGS sequence"/>
</dbReference>
<dbReference type="Gene3D" id="3.60.10.10">
    <property type="entry name" value="Endonuclease/exonuclease/phosphatase"/>
    <property type="match status" value="1"/>
</dbReference>
<dbReference type="GO" id="GO:0004523">
    <property type="term" value="F:RNA-DNA hybrid ribonuclease activity"/>
    <property type="evidence" value="ECO:0007669"/>
    <property type="project" value="InterPro"/>
</dbReference>
<dbReference type="Gene3D" id="3.30.420.10">
    <property type="entry name" value="Ribonuclease H-like superfamily/Ribonuclease H"/>
    <property type="match status" value="1"/>
</dbReference>
<name>A0A834TY14_9FABA</name>
<gene>
    <name evidence="4" type="ORF">G2W53_013018</name>
</gene>
<evidence type="ECO:0000259" key="2">
    <source>
        <dbReference type="Pfam" id="PF13456"/>
    </source>
</evidence>
<dbReference type="InterPro" id="IPR012337">
    <property type="entry name" value="RNaseH-like_sf"/>
</dbReference>
<dbReference type="SUPFAM" id="SSF53098">
    <property type="entry name" value="Ribonuclease H-like"/>
    <property type="match status" value="1"/>
</dbReference>
<dbReference type="InterPro" id="IPR036691">
    <property type="entry name" value="Endo/exonu/phosph_ase_sf"/>
</dbReference>
<feature type="domain" description="Endonuclease/exonuclease/phosphatase" evidence="1">
    <location>
        <begin position="6"/>
        <end position="219"/>
    </location>
</feature>
<keyword evidence="5" id="KW-1185">Reference proteome</keyword>
<dbReference type="EMBL" id="JAAIUW010000005">
    <property type="protein sequence ID" value="KAF7830685.1"/>
    <property type="molecule type" value="Genomic_DNA"/>
</dbReference>
<dbReference type="InterPro" id="IPR005135">
    <property type="entry name" value="Endo/exonuclease/phosphatase"/>
</dbReference>
<dbReference type="Pfam" id="PF13966">
    <property type="entry name" value="zf-RVT"/>
    <property type="match status" value="1"/>
</dbReference>
<dbReference type="InterPro" id="IPR026960">
    <property type="entry name" value="RVT-Znf"/>
</dbReference>
<accession>A0A834TY14</accession>
<dbReference type="InterPro" id="IPR044730">
    <property type="entry name" value="RNase_H-like_dom_plant"/>
</dbReference>
<sequence length="839" mass="95312">MNCVIWNCRGTGAKSFPRLIRDLKRNFQVDFLALLETHQEGFAAQRIMDKLGFDNREIVEAVGYAGGIWCLWKNNGRKIRVVWKHNQFIHFHILDCSGSWFLTVVYGSPHVAQRGELWNNLKSIGVSMVEPWCIVGDFNAFLFDYEKFGGSNNGSRPDRHFLDMVDSNSLVDLGFSGPGFTWKRGNVAARLDRALANLGWRNLFPEASVLHLPPLKSDHSPILIRTHGMVDSGARKDRPFRFLASWLLHDDFPNVVKDSWQSDWHWSLTTFQDKDLYSDDLSCRRAYDFSGCFPCLDDRDLKKVHLVSWSSMCKTKQNGGLGLKHVRVQNKAFMTKLGWGLVNQKDALWARVLRAKYKCGDDLIPTVRRINTASRLWKGIADSWKHVQEGMVWRIGDGKRVRFWSDPWLPNGSALCHYSLVPLSDVELDRVAADFVSASGGWEWGKFEFLLPNEICSLIAAVTPPSCVVQGDHIAWKHSRDGAFSTRSAYHAIAKEDGMVTHDFWKHLWKWKGMEKVRSFLWLCGHDRLLTNVARMRLGIADTDTCARCNCAAEDLLHTLRDCVKARCIWLKLVHPSKWHLFFNTSRLNWLSLNLGSNMGWHGSDWGVIFAYACWYIWCMRNGEIFDSSHIGSADPVLAILKLSSDSTRAFDRIVPGSVRHSSHVQRFICWEKPSNGWVKFNVDAARRESLNLTACGGIARDSDGRFLIGFMRNLGDGSVLNAELWGIFCALEVAWHSGFKKVLVESDSFIAVRLINDSISLVHPCSPILARIHYWISCDWEVQVVHIHREGNRVADSLAGHAFGGSLDLVILHEAPAFLFSILRADLEGKGSYRLCMG</sequence>
<evidence type="ECO:0000313" key="5">
    <source>
        <dbReference type="Proteomes" id="UP000634136"/>
    </source>
</evidence>
<dbReference type="PANTHER" id="PTHR35218">
    <property type="entry name" value="RNASE H DOMAIN-CONTAINING PROTEIN"/>
    <property type="match status" value="1"/>
</dbReference>
<dbReference type="GO" id="GO:0003676">
    <property type="term" value="F:nucleic acid binding"/>
    <property type="evidence" value="ECO:0007669"/>
    <property type="project" value="InterPro"/>
</dbReference>
<dbReference type="PANTHER" id="PTHR35218:SF9">
    <property type="entry name" value="ENDONUCLEASE_EXONUCLEASE_PHOSPHATASE DOMAIN-CONTAINING PROTEIN"/>
    <property type="match status" value="1"/>
</dbReference>
<dbReference type="AlphaFoldDB" id="A0A834TY14"/>
<dbReference type="SUPFAM" id="SSF56219">
    <property type="entry name" value="DNase I-like"/>
    <property type="match status" value="1"/>
</dbReference>
<evidence type="ECO:0000259" key="3">
    <source>
        <dbReference type="Pfam" id="PF13966"/>
    </source>
</evidence>
<protein>
    <submittedName>
        <fullName evidence="4">Putative ribonuclease H protein At1g65750 family</fullName>
    </submittedName>
</protein>